<sequence>MTDCSVLHVSSLVGGVQVIHAIPGRIRLRMPALWNSQPTKELTDRLKADPRIISVRINQACASIAIQYRPESIAAIAAPDYFLRFFDNPLIPRDCSAKLPGTNSEPECNAESDTEDEDEGWSSLRLPILATLLAVASQRWPYPLLKVAAAGVLGACVLPVVQRASNSVFVEHRLNIDCLDLMAISLSTIQGKLITPALMMTLHGIGDVLREQTARSTAMQTADLLDTIGHFAWVVREDRIVKIKSDQVQVGEIVQVYPGEQIPVDGTVQAGEATVDQQKLTGESMPIVAGVGTYVYASTLVRSGKLRLIAEKVGNQTRAAASLALLSQAPVHDTRMANYAEKIADRLILPVLVLGTVVLMTTRDPARVAAIFTLDFVTGIRVSIPTAFLGALNHTTRHGILVRSGRTLEQLAEVDTMVFDKTGTLTQGDIQLSNVISVADGFSSDRVLQLAAAAEQRITHPVAEAIVRAACDRGLTIPQRQDWHYEVGSGVRTEIDGQTVLVGNQKLLAEAGINLPALTGISCAGVQGSRGAEEPPTSRGAEVQGSRGAGEQRCRGAEVQGCENQPTTTNHQPTTTNHQPPTNNNQQSTIYVACDGQLIGQISYTDPLRPESAPLVRRLRDLGIEVHLLTGDSQMRAQAVGEQLGISPGHVHAEAFPEEKARIVRDLHRAGKTVAFVGDGLNDSVALAYADVSVSFEDGSHVARETADVVLMNNDLEALLEAIAIAQDTQRVISENTVLVVGPNLLALGLATTVGLNPLVATMIHNGSAIAAGLNSLRPLIQHQLTG</sequence>
<feature type="domain" description="P-type ATPase A" evidence="8">
    <location>
        <begin position="231"/>
        <end position="321"/>
    </location>
</feature>
<comment type="subcellular location">
    <subcellularLocation>
        <location evidence="1">Membrane</location>
        <topology evidence="1">Multi-pass membrane protein</topology>
    </subcellularLocation>
</comment>
<organism evidence="9">
    <name type="scientific">Planktothricoides raciborskii GIHE-MW2</name>
    <dbReference type="NCBI Taxonomy" id="2792601"/>
    <lineage>
        <taxon>Bacteria</taxon>
        <taxon>Bacillati</taxon>
        <taxon>Cyanobacteriota</taxon>
        <taxon>Cyanophyceae</taxon>
        <taxon>Oscillatoriophycideae</taxon>
        <taxon>Oscillatoriales</taxon>
        <taxon>Oscillatoriaceae</taxon>
        <taxon>Planktothricoides</taxon>
    </lineage>
</organism>
<dbReference type="InterPro" id="IPR023214">
    <property type="entry name" value="HAD_sf"/>
</dbReference>
<dbReference type="GO" id="GO:0005524">
    <property type="term" value="F:ATP binding"/>
    <property type="evidence" value="ECO:0007669"/>
    <property type="project" value="InterPro"/>
</dbReference>
<dbReference type="SFLD" id="SFLDF00027">
    <property type="entry name" value="p-type_atpase"/>
    <property type="match status" value="1"/>
</dbReference>
<keyword evidence="4" id="KW-1278">Translocase</keyword>
<accession>A0AAU8JMD8</accession>
<dbReference type="GO" id="GO:0016020">
    <property type="term" value="C:membrane"/>
    <property type="evidence" value="ECO:0007669"/>
    <property type="project" value="UniProtKB-SubCell"/>
</dbReference>
<evidence type="ECO:0000256" key="3">
    <source>
        <dbReference type="ARBA" id="ARBA00022692"/>
    </source>
</evidence>
<protein>
    <submittedName>
        <fullName evidence="9">HAD-IC family P-type ATPase</fullName>
    </submittedName>
</protein>
<keyword evidence="3" id="KW-0812">Transmembrane</keyword>
<evidence type="ECO:0000256" key="7">
    <source>
        <dbReference type="SAM" id="MobiDB-lite"/>
    </source>
</evidence>
<dbReference type="InterPro" id="IPR023299">
    <property type="entry name" value="ATPase_P-typ_cyto_dom_N"/>
</dbReference>
<evidence type="ECO:0000256" key="6">
    <source>
        <dbReference type="ARBA" id="ARBA00023136"/>
    </source>
</evidence>
<feature type="region of interest" description="Disordered" evidence="7">
    <location>
        <begin position="527"/>
        <end position="587"/>
    </location>
</feature>
<evidence type="ECO:0000313" key="9">
    <source>
        <dbReference type="EMBL" id="XCM39939.1"/>
    </source>
</evidence>
<evidence type="ECO:0000256" key="2">
    <source>
        <dbReference type="ARBA" id="ARBA00006024"/>
    </source>
</evidence>
<dbReference type="PRINTS" id="PR00119">
    <property type="entry name" value="CATATPASE"/>
</dbReference>
<evidence type="ECO:0000256" key="1">
    <source>
        <dbReference type="ARBA" id="ARBA00004141"/>
    </source>
</evidence>
<reference evidence="9" key="1">
    <citation type="submission" date="2024-07" db="EMBL/GenBank/DDBJ databases">
        <authorList>
            <person name="Kim Y.J."/>
            <person name="Jeong J.Y."/>
        </authorList>
    </citation>
    <scope>NUCLEOTIDE SEQUENCE</scope>
    <source>
        <strain evidence="9">GIHE-MW2</strain>
    </source>
</reference>
<evidence type="ECO:0000256" key="4">
    <source>
        <dbReference type="ARBA" id="ARBA00022967"/>
    </source>
</evidence>
<dbReference type="NCBIfam" id="TIGR01494">
    <property type="entry name" value="ATPase_P-type"/>
    <property type="match status" value="2"/>
</dbReference>
<dbReference type="SUPFAM" id="SSF56784">
    <property type="entry name" value="HAD-like"/>
    <property type="match status" value="1"/>
</dbReference>
<dbReference type="GO" id="GO:0016887">
    <property type="term" value="F:ATP hydrolysis activity"/>
    <property type="evidence" value="ECO:0007669"/>
    <property type="project" value="InterPro"/>
</dbReference>
<dbReference type="Pfam" id="PF19991">
    <property type="entry name" value="HMA_2"/>
    <property type="match status" value="1"/>
</dbReference>
<dbReference type="SUPFAM" id="SSF81653">
    <property type="entry name" value="Calcium ATPase, transduction domain A"/>
    <property type="match status" value="1"/>
</dbReference>
<comment type="similarity">
    <text evidence="2">Belongs to the cation transport ATPase (P-type) (TC 3.A.3) family. Type IB subfamily.</text>
</comment>
<dbReference type="SFLD" id="SFLDG00002">
    <property type="entry name" value="C1.7:_P-type_atpase_like"/>
    <property type="match status" value="1"/>
</dbReference>
<keyword evidence="5" id="KW-1133">Transmembrane helix</keyword>
<dbReference type="Pfam" id="PF00702">
    <property type="entry name" value="Hydrolase"/>
    <property type="match status" value="1"/>
</dbReference>
<dbReference type="PROSITE" id="PS00154">
    <property type="entry name" value="ATPASE_E1_E2"/>
    <property type="match status" value="1"/>
</dbReference>
<dbReference type="SFLD" id="SFLDS00003">
    <property type="entry name" value="Haloacid_Dehalogenase"/>
    <property type="match status" value="1"/>
</dbReference>
<evidence type="ECO:0000259" key="8">
    <source>
        <dbReference type="Pfam" id="PF00122"/>
    </source>
</evidence>
<dbReference type="InterPro" id="IPR044492">
    <property type="entry name" value="P_typ_ATPase_HD_dom"/>
</dbReference>
<dbReference type="InterPro" id="IPR059000">
    <property type="entry name" value="ATPase_P-type_domA"/>
</dbReference>
<dbReference type="GO" id="GO:0022857">
    <property type="term" value="F:transmembrane transporter activity"/>
    <property type="evidence" value="ECO:0007669"/>
    <property type="project" value="TreeGrafter"/>
</dbReference>
<dbReference type="PANTHER" id="PTHR48085">
    <property type="entry name" value="CADMIUM/ZINC-TRANSPORTING ATPASE HMA2-RELATED"/>
    <property type="match status" value="1"/>
</dbReference>
<dbReference type="Gene3D" id="2.70.150.10">
    <property type="entry name" value="Calcium-transporting ATPase, cytoplasmic transduction domain A"/>
    <property type="match status" value="1"/>
</dbReference>
<dbReference type="AlphaFoldDB" id="A0AAU8JMD8"/>
<dbReference type="InterPro" id="IPR051014">
    <property type="entry name" value="Cation_Transport_ATPase_IB"/>
</dbReference>
<proteinExistence type="inferred from homology"/>
<dbReference type="Pfam" id="PF00122">
    <property type="entry name" value="E1-E2_ATPase"/>
    <property type="match status" value="1"/>
</dbReference>
<gene>
    <name evidence="9" type="ORF">ABWT76_002906</name>
</gene>
<dbReference type="InterPro" id="IPR001757">
    <property type="entry name" value="P_typ_ATPase"/>
</dbReference>
<dbReference type="PANTHER" id="PTHR48085:SF5">
    <property type="entry name" value="CADMIUM_ZINC-TRANSPORTING ATPASE HMA4-RELATED"/>
    <property type="match status" value="1"/>
</dbReference>
<dbReference type="InterPro" id="IPR036412">
    <property type="entry name" value="HAD-like_sf"/>
</dbReference>
<evidence type="ECO:0000256" key="5">
    <source>
        <dbReference type="ARBA" id="ARBA00022989"/>
    </source>
</evidence>
<name>A0AAU8JMD8_9CYAN</name>
<dbReference type="InterPro" id="IPR018303">
    <property type="entry name" value="ATPase_P-typ_P_site"/>
</dbReference>
<dbReference type="InterPro" id="IPR008250">
    <property type="entry name" value="ATPase_P-typ_transduc_dom_A_sf"/>
</dbReference>
<feature type="compositionally biased region" description="Low complexity" evidence="7">
    <location>
        <begin position="564"/>
        <end position="587"/>
    </location>
</feature>
<keyword evidence="6" id="KW-0472">Membrane</keyword>
<dbReference type="Gene3D" id="3.40.50.1000">
    <property type="entry name" value="HAD superfamily/HAD-like"/>
    <property type="match status" value="2"/>
</dbReference>
<dbReference type="RefSeq" id="WP_354636324.1">
    <property type="nucleotide sequence ID" value="NZ_CP159837.1"/>
</dbReference>
<dbReference type="EMBL" id="CP159837">
    <property type="protein sequence ID" value="XCM39939.1"/>
    <property type="molecule type" value="Genomic_DNA"/>
</dbReference>
<dbReference type="PRINTS" id="PR00120">
    <property type="entry name" value="HATPASE"/>
</dbReference>
<dbReference type="Gene3D" id="3.40.1110.10">
    <property type="entry name" value="Calcium-transporting ATPase, cytoplasmic domain N"/>
    <property type="match status" value="1"/>
</dbReference>